<dbReference type="GeneTree" id="ENSGT00940000174538"/>
<reference evidence="2" key="3">
    <citation type="submission" date="2025-09" db="UniProtKB">
        <authorList>
            <consortium name="Ensembl"/>
        </authorList>
    </citation>
    <scope>IDENTIFICATION</scope>
</reference>
<protein>
    <submittedName>
        <fullName evidence="2">Uncharacterized protein</fullName>
    </submittedName>
</protein>
<reference evidence="2" key="2">
    <citation type="submission" date="2025-08" db="UniProtKB">
        <authorList>
            <consortium name="Ensembl"/>
        </authorList>
    </citation>
    <scope>IDENTIFICATION</scope>
</reference>
<reference evidence="2 3" key="1">
    <citation type="journal article" date="2019" name="Proc. Natl. Acad. Sci. U.S.A.">
        <title>Regulatory changes in pterin and carotenoid genes underlie balanced color polymorphisms in the wall lizard.</title>
        <authorList>
            <person name="Andrade P."/>
            <person name="Pinho C."/>
            <person name="Perez I de Lanuza G."/>
            <person name="Afonso S."/>
            <person name="Brejcha J."/>
            <person name="Rubin C.J."/>
            <person name="Wallerman O."/>
            <person name="Pereira P."/>
            <person name="Sabatino S.J."/>
            <person name="Bellati A."/>
            <person name="Pellitteri-Rosa D."/>
            <person name="Bosakova Z."/>
            <person name="Bunikis I."/>
            <person name="Carretero M.A."/>
            <person name="Feiner N."/>
            <person name="Marsik P."/>
            <person name="Pauperio F."/>
            <person name="Salvi D."/>
            <person name="Soler L."/>
            <person name="While G.M."/>
            <person name="Uller T."/>
            <person name="Font E."/>
            <person name="Andersson L."/>
            <person name="Carneiro M."/>
        </authorList>
    </citation>
    <scope>NUCLEOTIDE SEQUENCE</scope>
</reference>
<organism evidence="2 3">
    <name type="scientific">Podarcis muralis</name>
    <name type="common">Wall lizard</name>
    <name type="synonym">Lacerta muralis</name>
    <dbReference type="NCBI Taxonomy" id="64176"/>
    <lineage>
        <taxon>Eukaryota</taxon>
        <taxon>Metazoa</taxon>
        <taxon>Chordata</taxon>
        <taxon>Craniata</taxon>
        <taxon>Vertebrata</taxon>
        <taxon>Euteleostomi</taxon>
        <taxon>Lepidosauria</taxon>
        <taxon>Squamata</taxon>
        <taxon>Bifurcata</taxon>
        <taxon>Unidentata</taxon>
        <taxon>Episquamata</taxon>
        <taxon>Laterata</taxon>
        <taxon>Lacertibaenia</taxon>
        <taxon>Lacertidae</taxon>
        <taxon>Podarcis</taxon>
    </lineage>
</organism>
<name>A0A670KEM0_PODMU</name>
<feature type="compositionally biased region" description="Basic and acidic residues" evidence="1">
    <location>
        <begin position="1"/>
        <end position="18"/>
    </location>
</feature>
<feature type="region of interest" description="Disordered" evidence="1">
    <location>
        <begin position="1"/>
        <end position="86"/>
    </location>
</feature>
<dbReference type="AlphaFoldDB" id="A0A670KEM0"/>
<evidence type="ECO:0000256" key="1">
    <source>
        <dbReference type="SAM" id="MobiDB-lite"/>
    </source>
</evidence>
<proteinExistence type="predicted"/>
<feature type="compositionally biased region" description="Basic and acidic residues" evidence="1">
    <location>
        <begin position="58"/>
        <end position="70"/>
    </location>
</feature>
<evidence type="ECO:0000313" key="2">
    <source>
        <dbReference type="Ensembl" id="ENSPMRP00000033257.1"/>
    </source>
</evidence>
<dbReference type="Proteomes" id="UP000472272">
    <property type="component" value="Chromosome 18"/>
</dbReference>
<keyword evidence="3" id="KW-1185">Reference proteome</keyword>
<sequence length="86" mass="9662">MRHLNLSERRDSFKKQEAVQEVSFDEPDAEGAPWRPPVPHIAVQGDPEWERGTPGALPKEEGVRCSRREGQQPQTGSFPDVGPQFP</sequence>
<dbReference type="Ensembl" id="ENSPMRT00000035281.1">
    <property type="protein sequence ID" value="ENSPMRP00000033257.1"/>
    <property type="gene ID" value="ENSPMRG00000021568.1"/>
</dbReference>
<accession>A0A670KEM0</accession>
<evidence type="ECO:0000313" key="3">
    <source>
        <dbReference type="Proteomes" id="UP000472272"/>
    </source>
</evidence>